<dbReference type="Proteomes" id="UP000054097">
    <property type="component" value="Unassembled WGS sequence"/>
</dbReference>
<accession>A0A0C2WZU6</accession>
<protein>
    <submittedName>
        <fullName evidence="1">Uncharacterized protein</fullName>
    </submittedName>
</protein>
<organism evidence="1 2">
    <name type="scientific">Serendipita vermifera MAFF 305830</name>
    <dbReference type="NCBI Taxonomy" id="933852"/>
    <lineage>
        <taxon>Eukaryota</taxon>
        <taxon>Fungi</taxon>
        <taxon>Dikarya</taxon>
        <taxon>Basidiomycota</taxon>
        <taxon>Agaricomycotina</taxon>
        <taxon>Agaricomycetes</taxon>
        <taxon>Sebacinales</taxon>
        <taxon>Serendipitaceae</taxon>
        <taxon>Serendipita</taxon>
    </lineage>
</organism>
<reference evidence="2" key="2">
    <citation type="submission" date="2015-01" db="EMBL/GenBank/DDBJ databases">
        <title>Evolutionary Origins and Diversification of the Mycorrhizal Mutualists.</title>
        <authorList>
            <consortium name="DOE Joint Genome Institute"/>
            <consortium name="Mycorrhizal Genomics Consortium"/>
            <person name="Kohler A."/>
            <person name="Kuo A."/>
            <person name="Nagy L.G."/>
            <person name="Floudas D."/>
            <person name="Copeland A."/>
            <person name="Barry K.W."/>
            <person name="Cichocki N."/>
            <person name="Veneault-Fourrey C."/>
            <person name="LaButti K."/>
            <person name="Lindquist E.A."/>
            <person name="Lipzen A."/>
            <person name="Lundell T."/>
            <person name="Morin E."/>
            <person name="Murat C."/>
            <person name="Riley R."/>
            <person name="Ohm R."/>
            <person name="Sun H."/>
            <person name="Tunlid A."/>
            <person name="Henrissat B."/>
            <person name="Grigoriev I.V."/>
            <person name="Hibbett D.S."/>
            <person name="Martin F."/>
        </authorList>
    </citation>
    <scope>NUCLEOTIDE SEQUENCE [LARGE SCALE GENOMIC DNA]</scope>
    <source>
        <strain evidence="2">MAFF 305830</strain>
    </source>
</reference>
<feature type="non-terminal residue" evidence="1">
    <location>
        <position position="143"/>
    </location>
</feature>
<evidence type="ECO:0000313" key="1">
    <source>
        <dbReference type="EMBL" id="KIM22812.1"/>
    </source>
</evidence>
<reference evidence="1 2" key="1">
    <citation type="submission" date="2014-04" db="EMBL/GenBank/DDBJ databases">
        <authorList>
            <consortium name="DOE Joint Genome Institute"/>
            <person name="Kuo A."/>
            <person name="Zuccaro A."/>
            <person name="Kohler A."/>
            <person name="Nagy L.G."/>
            <person name="Floudas D."/>
            <person name="Copeland A."/>
            <person name="Barry K.W."/>
            <person name="Cichocki N."/>
            <person name="Veneault-Fourrey C."/>
            <person name="LaButti K."/>
            <person name="Lindquist E.A."/>
            <person name="Lipzen A."/>
            <person name="Lundell T."/>
            <person name="Morin E."/>
            <person name="Murat C."/>
            <person name="Sun H."/>
            <person name="Tunlid A."/>
            <person name="Henrissat B."/>
            <person name="Grigoriev I.V."/>
            <person name="Hibbett D.S."/>
            <person name="Martin F."/>
            <person name="Nordberg H.P."/>
            <person name="Cantor M.N."/>
            <person name="Hua S.X."/>
        </authorList>
    </citation>
    <scope>NUCLEOTIDE SEQUENCE [LARGE SCALE GENOMIC DNA]</scope>
    <source>
        <strain evidence="1 2">MAFF 305830</strain>
    </source>
</reference>
<name>A0A0C2WZU6_SERVB</name>
<gene>
    <name evidence="1" type="ORF">M408DRAFT_78581</name>
</gene>
<proteinExistence type="predicted"/>
<evidence type="ECO:0000313" key="2">
    <source>
        <dbReference type="Proteomes" id="UP000054097"/>
    </source>
</evidence>
<keyword evidence="2" id="KW-1185">Reference proteome</keyword>
<dbReference type="HOGENOM" id="CLU_1810879_0_0_1"/>
<dbReference type="AlphaFoldDB" id="A0A0C2WZU6"/>
<dbReference type="EMBL" id="KN824348">
    <property type="protein sequence ID" value="KIM22812.1"/>
    <property type="molecule type" value="Genomic_DNA"/>
</dbReference>
<sequence>MSAAYKKVDKKVWSVPEVTLEEGRTRKIFLSNSLDILPAVPYTLPPSKDGKNSTRKWLNNTNINLTGFFKAEEMSIFERTLLQIKQVSALDLSEFGRFKNTNLLDYKTATLPHTFLAKRNVLVPPAMLEMVNVLIREVLGNGT</sequence>